<protein>
    <recommendedName>
        <fullName evidence="4">DUF1765-domain-containing protein</fullName>
    </recommendedName>
</protein>
<evidence type="ECO:0000313" key="2">
    <source>
        <dbReference type="EMBL" id="KAF6072178.1"/>
    </source>
</evidence>
<organism evidence="2 3">
    <name type="scientific">Candida albicans</name>
    <name type="common">Yeast</name>
    <dbReference type="NCBI Taxonomy" id="5476"/>
    <lineage>
        <taxon>Eukaryota</taxon>
        <taxon>Fungi</taxon>
        <taxon>Dikarya</taxon>
        <taxon>Ascomycota</taxon>
        <taxon>Saccharomycotina</taxon>
        <taxon>Pichiomycetes</taxon>
        <taxon>Debaryomycetaceae</taxon>
        <taxon>Candida/Lodderomyces clade</taxon>
        <taxon>Candida</taxon>
    </lineage>
</organism>
<feature type="region of interest" description="Disordered" evidence="1">
    <location>
        <begin position="713"/>
        <end position="745"/>
    </location>
</feature>
<dbReference type="Pfam" id="PF08578">
    <property type="entry name" value="DUF1765"/>
    <property type="match status" value="1"/>
</dbReference>
<dbReference type="Proteomes" id="UP000536275">
    <property type="component" value="Unassembled WGS sequence"/>
</dbReference>
<proteinExistence type="predicted"/>
<dbReference type="PANTHER" id="PTHR37988:SF1">
    <property type="entry name" value="UPF0592 MEMBRANE PROTEIN C7D4.03C"/>
    <property type="match status" value="1"/>
</dbReference>
<feature type="compositionally biased region" description="Low complexity" evidence="1">
    <location>
        <begin position="323"/>
        <end position="349"/>
    </location>
</feature>
<dbReference type="AlphaFoldDB" id="A0A8H6F5M5"/>
<reference evidence="2 3" key="1">
    <citation type="submission" date="2020-03" db="EMBL/GenBank/DDBJ databases">
        <title>FDA dAtabase for Regulatory Grade micrObial Sequences (FDA-ARGOS): Supporting development and validation of Infectious Disease Dx tests.</title>
        <authorList>
            <person name="Campos J."/>
            <person name="Goldberg B."/>
            <person name="Tallon L."/>
            <person name="Sadzewicz L."/>
            <person name="Vavikolanu K."/>
            <person name="Mehta A."/>
            <person name="Aluvathingal J."/>
            <person name="Nadendla S."/>
            <person name="Nandy P."/>
            <person name="Geyer C."/>
            <person name="Yan Y."/>
            <person name="Sichtig H."/>
        </authorList>
    </citation>
    <scope>NUCLEOTIDE SEQUENCE [LARGE SCALE GENOMIC DNA]</scope>
    <source>
        <strain evidence="2 3">FDAARGOS_656</strain>
    </source>
</reference>
<gene>
    <name evidence="2" type="ORF">FOB64_000234</name>
</gene>
<name>A0A8H6F5M5_CANAX</name>
<feature type="compositionally biased region" description="Polar residues" evidence="1">
    <location>
        <begin position="729"/>
        <end position="739"/>
    </location>
</feature>
<evidence type="ECO:0008006" key="4">
    <source>
        <dbReference type="Google" id="ProtNLM"/>
    </source>
</evidence>
<feature type="compositionally biased region" description="Low complexity" evidence="1">
    <location>
        <begin position="713"/>
        <end position="728"/>
    </location>
</feature>
<dbReference type="EMBL" id="JABWAD010000007">
    <property type="protein sequence ID" value="KAF6072178.1"/>
    <property type="molecule type" value="Genomic_DNA"/>
</dbReference>
<dbReference type="PANTHER" id="PTHR37988">
    <property type="entry name" value="UPF0592 MEMBRANE PROTEIN C7D4.03C"/>
    <property type="match status" value="1"/>
</dbReference>
<sequence>MSSSTNNDKLIKGLLKRYKKLEEYTTYFILPFLRISTYQLDELFTKDSPVYKSLSNVIVAIFIKWWNALISNLIFDNGSRNGTNMPVLPKTASVEPINYSNIPAVDRNAYLEAIGRIIAHPYWNFSDDTGSYQVLLTSTLSYVIDKLGKLKNITPPMGAFAGKVFAHAFFKLPNVSNALLFLLNVKQITFGDCLKKIRQPAIDFNNLKTAFPEHLHYLIGFQGLQNLTTRGQKCFMNCIPAPKHPVDGIKDPNGDWVRRWSCSDSNVFNSFFRHYINLVQTYLYEEETDTIEEVLYYCPGFNIIISHIYQIFEVSVTRITTVNPTNTSNGSVSPTPSNNTTKNKSTDSSTPPPPPPPAFSHNMKQSDMYYNSIIKIFRTVRDIAYSATLNDKSIDSVSATLVKTIDSCLIAIAKETTIHNFNKNGILVTKFCIFIQYLGFNPDTLSSFVTINENGDNDDDKKNTKRSTQESLKWITETECSFKLNFVNFLISDEVFERFFTHWNPMVRSYYIKLLIWRIIGINNYQSSTSIQVSRNVQFKLNRAFEMLSRFTMTYNGKIELNYKPDNPLVNRKFGVVPINIKDDYLSIDERSNDIYIPTATSLKPSELKKTHPYEVFDEAIYTCGSTDLLPNKPNGRIGSNNSLVNSLGRLFKILSTDDNDNTTKATTITNNKRKSQLNDIQENVTSDLTDMATVNRVKRNSISLTSLSTTYSFKSRSSSPSVMSYRSTPTSLTESSASTDDESVYSMDTLKTKSSSASTASSSSSSALFPNSYNIPPPELSRLPPEIIRPIYKFDVIVCHDSLNEKFAMIHTKNTLISRGIVNNNNNAGSTMYMSKSPVTSYFPLSPQIPFISIFVNSDTFKNRIYMNEEDGLFLETEFDTYYRDNNMNENNESFQNATFAQMMNLGKSLNEFNLMVEEFKQFLSNRVEIDSMNYSETDENSIFKQQPPQIQQSYGHYIQQQRGNDNSDKVRQSSIFFSRRNSIIRGGSKSTSTNNELSTTTNNSDSSNTTDSDNGNLTGNDISEFVYFKKIIPFLSVDSSNEMKLLNAN</sequence>
<accession>A0A8H6F5M5</accession>
<evidence type="ECO:0000313" key="3">
    <source>
        <dbReference type="Proteomes" id="UP000536275"/>
    </source>
</evidence>
<dbReference type="InterPro" id="IPR013887">
    <property type="entry name" value="UPF0592"/>
</dbReference>
<feature type="region of interest" description="Disordered" evidence="1">
    <location>
        <begin position="988"/>
        <end position="1019"/>
    </location>
</feature>
<comment type="caution">
    <text evidence="2">The sequence shown here is derived from an EMBL/GenBank/DDBJ whole genome shotgun (WGS) entry which is preliminary data.</text>
</comment>
<feature type="region of interest" description="Disordered" evidence="1">
    <location>
        <begin position="323"/>
        <end position="363"/>
    </location>
</feature>
<evidence type="ECO:0000256" key="1">
    <source>
        <dbReference type="SAM" id="MobiDB-lite"/>
    </source>
</evidence>